<feature type="compositionally biased region" description="Polar residues" evidence="7">
    <location>
        <begin position="52"/>
        <end position="67"/>
    </location>
</feature>
<evidence type="ECO:0000256" key="4">
    <source>
        <dbReference type="ARBA" id="ARBA00022679"/>
    </source>
</evidence>
<dbReference type="GO" id="GO:0061630">
    <property type="term" value="F:ubiquitin protein ligase activity"/>
    <property type="evidence" value="ECO:0007669"/>
    <property type="project" value="UniProtKB-EC"/>
</dbReference>
<organism evidence="9 10">
    <name type="scientific">Holothuria leucospilota</name>
    <name type="common">Black long sea cucumber</name>
    <name type="synonym">Mertensiothuria leucospilota</name>
    <dbReference type="NCBI Taxonomy" id="206669"/>
    <lineage>
        <taxon>Eukaryota</taxon>
        <taxon>Metazoa</taxon>
        <taxon>Echinodermata</taxon>
        <taxon>Eleutherozoa</taxon>
        <taxon>Echinozoa</taxon>
        <taxon>Holothuroidea</taxon>
        <taxon>Aspidochirotacea</taxon>
        <taxon>Aspidochirotida</taxon>
        <taxon>Holothuriidae</taxon>
        <taxon>Holothuria</taxon>
    </lineage>
</organism>
<dbReference type="InterPro" id="IPR050409">
    <property type="entry name" value="E3_ubiq-protein_ligase"/>
</dbReference>
<evidence type="ECO:0000313" key="10">
    <source>
        <dbReference type="Proteomes" id="UP001152320"/>
    </source>
</evidence>
<dbReference type="EMBL" id="JAIZAY010000001">
    <property type="protein sequence ID" value="KAJ8049416.1"/>
    <property type="molecule type" value="Genomic_DNA"/>
</dbReference>
<comment type="pathway">
    <text evidence="2">Protein modification; protein ubiquitination.</text>
</comment>
<comment type="catalytic activity">
    <reaction evidence="1">
        <text>S-ubiquitinyl-[E2 ubiquitin-conjugating enzyme]-L-cysteine + [acceptor protein]-L-lysine = [E2 ubiquitin-conjugating enzyme]-L-cysteine + N(6)-ubiquitinyl-[acceptor protein]-L-lysine.</text>
        <dbReference type="EC" id="2.3.2.26"/>
    </reaction>
</comment>
<dbReference type="InterPro" id="IPR035983">
    <property type="entry name" value="Hect_E3_ubiquitin_ligase"/>
</dbReference>
<keyword evidence="5 6" id="KW-0833">Ubl conjugation pathway</keyword>
<keyword evidence="4" id="KW-0808">Transferase</keyword>
<evidence type="ECO:0000313" key="9">
    <source>
        <dbReference type="EMBL" id="KAJ8049416.1"/>
    </source>
</evidence>
<reference evidence="9" key="1">
    <citation type="submission" date="2021-10" db="EMBL/GenBank/DDBJ databases">
        <title>Tropical sea cucumber genome reveals ecological adaptation and Cuvierian tubules defense mechanism.</title>
        <authorList>
            <person name="Chen T."/>
        </authorList>
    </citation>
    <scope>NUCLEOTIDE SEQUENCE</scope>
    <source>
        <strain evidence="9">Nanhai2018</strain>
        <tissue evidence="9">Muscle</tissue>
    </source>
</reference>
<feature type="region of interest" description="Disordered" evidence="7">
    <location>
        <begin position="18"/>
        <end position="125"/>
    </location>
</feature>
<dbReference type="SUPFAM" id="SSF56204">
    <property type="entry name" value="Hect, E3 ligase catalytic domain"/>
    <property type="match status" value="1"/>
</dbReference>
<dbReference type="OrthoDB" id="5974521at2759"/>
<sequence length="655" mass="73022">MMEDQIAQIAGLLQQATNSLNQLRQQPPASNRQRPVPAQAAANQQEASQMATNQQQPGPSQAATNQRHAQEPGPSRGIQNGSAIMRYRNIFRQQQSTRSRSRSTDTSTRGNPSPMGLQRQRPTRRRTFSRKVVCLANRDDCKVPMFEEKALLKRCGLGEKAISFLADGDISEVEDALLKSFPQLEKAGGFELLRPGDRSRTTLSVVSVGACCAEDIKSFCSDRFYIRPIQCNLDLEENEPSMLACERCHRCEMNIPLHLLRDHVDECLENADTRDNEGNDEQELPEVSIEPEVAMEPVQAEQELPEVSVEPKVAMEPAQTKGLIEVKVEEAISKVKQEIGGVDTRPEDCLAKFCGAFMEGRMLDPQSHQQEEPEEGETYNIFVSRKSVLEDVVAEVIHAAFKPYLPLCVEFFGEDAVDFGGPRKELLRMALERLVGRVFVEERDGVRLGQNPAHMENMFKGAGIIVGLCLLQGGPSPAIFTPSFVESIVQGNELDRQTEMFSSGLRTTGILQLIHAFPQCKQLLVATAIRKLTVARFIALFNKELADDGSNRRQREEATLSTFVRYLREVAADRRVVKLGDILQFTTGLRQPPPMGFIPKPTIVFDPSPSFLPRAATCPNTLILPIATLGNSTPPVEKIYEMFDYGFKNEYFGNP</sequence>
<dbReference type="GO" id="GO:0006511">
    <property type="term" value="P:ubiquitin-dependent protein catabolic process"/>
    <property type="evidence" value="ECO:0007669"/>
    <property type="project" value="TreeGrafter"/>
</dbReference>
<dbReference type="Proteomes" id="UP001152320">
    <property type="component" value="Chromosome 1"/>
</dbReference>
<dbReference type="PANTHER" id="PTHR11254">
    <property type="entry name" value="HECT DOMAIN UBIQUITIN-PROTEIN LIGASE"/>
    <property type="match status" value="1"/>
</dbReference>
<dbReference type="GO" id="GO:0005737">
    <property type="term" value="C:cytoplasm"/>
    <property type="evidence" value="ECO:0007669"/>
    <property type="project" value="TreeGrafter"/>
</dbReference>
<gene>
    <name evidence="9" type="ORF">HOLleu_02161</name>
</gene>
<dbReference type="Pfam" id="PF00632">
    <property type="entry name" value="HECT"/>
    <property type="match status" value="1"/>
</dbReference>
<evidence type="ECO:0000256" key="5">
    <source>
        <dbReference type="ARBA" id="ARBA00022786"/>
    </source>
</evidence>
<feature type="compositionally biased region" description="Low complexity" evidence="7">
    <location>
        <begin position="92"/>
        <end position="109"/>
    </location>
</feature>
<evidence type="ECO:0000259" key="8">
    <source>
        <dbReference type="PROSITE" id="PS50237"/>
    </source>
</evidence>
<dbReference type="PROSITE" id="PS50237">
    <property type="entry name" value="HECT"/>
    <property type="match status" value="1"/>
</dbReference>
<evidence type="ECO:0000256" key="1">
    <source>
        <dbReference type="ARBA" id="ARBA00000885"/>
    </source>
</evidence>
<dbReference type="Gene3D" id="3.90.1750.10">
    <property type="entry name" value="Hect, E3 ligase catalytic domains"/>
    <property type="match status" value="1"/>
</dbReference>
<feature type="compositionally biased region" description="Polar residues" evidence="7">
    <location>
        <begin position="18"/>
        <end position="33"/>
    </location>
</feature>
<dbReference type="GO" id="GO:0000209">
    <property type="term" value="P:protein polyubiquitination"/>
    <property type="evidence" value="ECO:0007669"/>
    <property type="project" value="TreeGrafter"/>
</dbReference>
<dbReference type="InterPro" id="IPR000569">
    <property type="entry name" value="HECT_dom"/>
</dbReference>
<feature type="compositionally biased region" description="Low complexity" evidence="7">
    <location>
        <begin position="38"/>
        <end position="51"/>
    </location>
</feature>
<name>A0A9Q1CQW5_HOLLE</name>
<dbReference type="PANTHER" id="PTHR11254:SF67">
    <property type="entry name" value="E3 UBIQUITIN-PROTEIN LIGASE HUWE1"/>
    <property type="match status" value="1"/>
</dbReference>
<feature type="active site" description="Glycyl thioester intermediate" evidence="6">
    <location>
        <position position="618"/>
    </location>
</feature>
<accession>A0A9Q1CQW5</accession>
<keyword evidence="10" id="KW-1185">Reference proteome</keyword>
<dbReference type="AlphaFoldDB" id="A0A9Q1CQW5"/>
<proteinExistence type="predicted"/>
<protein>
    <recommendedName>
        <fullName evidence="3">HECT-type E3 ubiquitin transferase</fullName>
        <ecNumber evidence="3">2.3.2.26</ecNumber>
    </recommendedName>
</protein>
<dbReference type="EC" id="2.3.2.26" evidence="3"/>
<comment type="caution">
    <text evidence="9">The sequence shown here is derived from an EMBL/GenBank/DDBJ whole genome shotgun (WGS) entry which is preliminary data.</text>
</comment>
<evidence type="ECO:0000256" key="2">
    <source>
        <dbReference type="ARBA" id="ARBA00004906"/>
    </source>
</evidence>
<evidence type="ECO:0000256" key="7">
    <source>
        <dbReference type="SAM" id="MobiDB-lite"/>
    </source>
</evidence>
<evidence type="ECO:0000256" key="6">
    <source>
        <dbReference type="PROSITE-ProRule" id="PRU00104"/>
    </source>
</evidence>
<evidence type="ECO:0000256" key="3">
    <source>
        <dbReference type="ARBA" id="ARBA00012485"/>
    </source>
</evidence>
<feature type="domain" description="HECT" evidence="8">
    <location>
        <begin position="494"/>
        <end position="625"/>
    </location>
</feature>
<dbReference type="Gene3D" id="3.30.2410.10">
    <property type="entry name" value="Hect, E3 ligase catalytic domain"/>
    <property type="match status" value="1"/>
</dbReference>